<feature type="signal peptide" evidence="1">
    <location>
        <begin position="1"/>
        <end position="23"/>
    </location>
</feature>
<dbReference type="PANTHER" id="PTHR32026">
    <property type="entry name" value="METHYLTRANSFERASE-LIKE PROTEIN 24"/>
    <property type="match status" value="1"/>
</dbReference>
<dbReference type="Pfam" id="PF13383">
    <property type="entry name" value="Methyltransf_22"/>
    <property type="match status" value="1"/>
</dbReference>
<dbReference type="InterPro" id="IPR026913">
    <property type="entry name" value="METTL24"/>
</dbReference>
<sequence>MATNNRRVVQMLWLAAGLLFAFALLRHFAEPGSAKEWASSKVESIVQNIRSSRAPMRDFLAYAEASFEKTVRQRHEMIAADWGDSSKMPLFPCYDQETYVKTPYTIWDFTPATYSCPHEMERVGRMGDGGKWVCGMSQYVNFPKNRECVIYSFGVRDESSFEQEMLERTNCVVWAYDFSVVDFGEQVSPKNRDRAHFLQAGIAGKTDKAHDPPFYSIADLMKMNGHDYVDILKMDIEGSEYASMDALSEDFPISAGEDLPIGQFMVEIHLWNGVTSDMYLDWWERLESRGLRATWTEPNLLSVTLSTSNKDPVFAEYTMINAKDKRNVLFM</sequence>
<dbReference type="PANTHER" id="PTHR32026:SF10">
    <property type="entry name" value="METHYLTRANSFERASE-LIKE PROTEIN 24-RELATED"/>
    <property type="match status" value="1"/>
</dbReference>
<keyword evidence="4" id="KW-1185">Reference proteome</keyword>
<reference evidence="3" key="1">
    <citation type="journal article" date="2020" name="Phytopathology">
        <title>Genome Sequence Resources of Colletotrichum truncatum, C. plurivorum, C. musicola, and C. sojae: Four Species Pathogenic to Soybean (Glycine max).</title>
        <authorList>
            <person name="Rogerio F."/>
            <person name="Boufleur T.R."/>
            <person name="Ciampi-Guillardi M."/>
            <person name="Sukno S.A."/>
            <person name="Thon M.R."/>
            <person name="Massola Junior N.S."/>
            <person name="Baroncelli R."/>
        </authorList>
    </citation>
    <scope>NUCLEOTIDE SEQUENCE</scope>
    <source>
        <strain evidence="3">LFN00145</strain>
    </source>
</reference>
<dbReference type="InterPro" id="IPR025714">
    <property type="entry name" value="Methyltranfer_dom"/>
</dbReference>
<organism evidence="3 4">
    <name type="scientific">Colletotrichum plurivorum</name>
    <dbReference type="NCBI Taxonomy" id="2175906"/>
    <lineage>
        <taxon>Eukaryota</taxon>
        <taxon>Fungi</taxon>
        <taxon>Dikarya</taxon>
        <taxon>Ascomycota</taxon>
        <taxon>Pezizomycotina</taxon>
        <taxon>Sordariomycetes</taxon>
        <taxon>Hypocreomycetidae</taxon>
        <taxon>Glomerellales</taxon>
        <taxon>Glomerellaceae</taxon>
        <taxon>Colletotrichum</taxon>
        <taxon>Colletotrichum orchidearum species complex</taxon>
    </lineage>
</organism>
<gene>
    <name evidence="3" type="ORF">CPLU01_07037</name>
</gene>
<dbReference type="AlphaFoldDB" id="A0A8H6KGB6"/>
<name>A0A8H6KGB6_9PEZI</name>
<comment type="caution">
    <text evidence="3">The sequence shown here is derived from an EMBL/GenBank/DDBJ whole genome shotgun (WGS) entry which is preliminary data.</text>
</comment>
<feature type="domain" description="Methyltransferase" evidence="2">
    <location>
        <begin position="113"/>
        <end position="244"/>
    </location>
</feature>
<protein>
    <recommendedName>
        <fullName evidence="2">Methyltransferase domain-containing protein</fullName>
    </recommendedName>
</protein>
<dbReference type="EMBL" id="WIGO01000087">
    <property type="protein sequence ID" value="KAF6830984.1"/>
    <property type="molecule type" value="Genomic_DNA"/>
</dbReference>
<evidence type="ECO:0000313" key="3">
    <source>
        <dbReference type="EMBL" id="KAF6830984.1"/>
    </source>
</evidence>
<evidence type="ECO:0000313" key="4">
    <source>
        <dbReference type="Proteomes" id="UP000654918"/>
    </source>
</evidence>
<dbReference type="Proteomes" id="UP000654918">
    <property type="component" value="Unassembled WGS sequence"/>
</dbReference>
<accession>A0A8H6KGB6</accession>
<proteinExistence type="predicted"/>
<keyword evidence="1" id="KW-0732">Signal</keyword>
<evidence type="ECO:0000256" key="1">
    <source>
        <dbReference type="SAM" id="SignalP"/>
    </source>
</evidence>
<evidence type="ECO:0000259" key="2">
    <source>
        <dbReference type="Pfam" id="PF13383"/>
    </source>
</evidence>
<feature type="chain" id="PRO_5034707557" description="Methyltransferase domain-containing protein" evidence="1">
    <location>
        <begin position="24"/>
        <end position="331"/>
    </location>
</feature>